<accession>A0A6M1T1F4</accession>
<keyword evidence="2" id="KW-1185">Reference proteome</keyword>
<evidence type="ECO:0000313" key="1">
    <source>
        <dbReference type="EMBL" id="NGP18691.1"/>
    </source>
</evidence>
<dbReference type="Proteomes" id="UP000474802">
    <property type="component" value="Unassembled WGS sequence"/>
</dbReference>
<dbReference type="EMBL" id="JAALFG010000003">
    <property type="protein sequence ID" value="NGP18691.1"/>
    <property type="molecule type" value="Genomic_DNA"/>
</dbReference>
<dbReference type="InterPro" id="IPR053745">
    <property type="entry name" value="Viral_Tail_Comp_sf"/>
</dbReference>
<organism evidence="1 2">
    <name type="scientific">Devosia aurantiaca</name>
    <dbReference type="NCBI Taxonomy" id="2714858"/>
    <lineage>
        <taxon>Bacteria</taxon>
        <taxon>Pseudomonadati</taxon>
        <taxon>Pseudomonadota</taxon>
        <taxon>Alphaproteobacteria</taxon>
        <taxon>Hyphomicrobiales</taxon>
        <taxon>Devosiaceae</taxon>
        <taxon>Devosia</taxon>
    </lineage>
</organism>
<dbReference type="AlphaFoldDB" id="A0A6M1T1F4"/>
<dbReference type="Gene3D" id="3.30.2000.30">
    <property type="match status" value="1"/>
</dbReference>
<gene>
    <name evidence="1" type="ORF">G5575_14430</name>
</gene>
<sequence length="130" mass="13869">MHPIASLQAALVEALEGDAALTALIGAGGVFDAPPRGRPAPYLVIDRHDMRQTDGDEAKGQEHRVLIHCWSDQPSRKLALEMVARVVAAGLEASPAGLVVTHAEHMRTETVIDGKTGQAKAAVMLRFLTE</sequence>
<reference evidence="1 2" key="1">
    <citation type="submission" date="2020-02" db="EMBL/GenBank/DDBJ databases">
        <authorList>
            <person name="Khan S.A."/>
            <person name="Jeon C.O."/>
            <person name="Chun B.H."/>
        </authorList>
    </citation>
    <scope>NUCLEOTIDE SEQUENCE [LARGE SCALE GENOMIC DNA]</scope>
    <source>
        <strain evidence="1 2">H239</strain>
    </source>
</reference>
<evidence type="ECO:0000313" key="2">
    <source>
        <dbReference type="Proteomes" id="UP000474802"/>
    </source>
</evidence>
<dbReference type="RefSeq" id="WP_164534945.1">
    <property type="nucleotide sequence ID" value="NZ_JAALFG010000003.1"/>
</dbReference>
<name>A0A6M1T1F4_9HYPH</name>
<dbReference type="InterPro" id="IPR021508">
    <property type="entry name" value="Gp17-like"/>
</dbReference>
<dbReference type="Pfam" id="PF11367">
    <property type="entry name" value="Tail_completion_gp17"/>
    <property type="match status" value="1"/>
</dbReference>
<protein>
    <submittedName>
        <fullName evidence="1">DUF3168 domain-containing protein</fullName>
    </submittedName>
</protein>
<comment type="caution">
    <text evidence="1">The sequence shown here is derived from an EMBL/GenBank/DDBJ whole genome shotgun (WGS) entry which is preliminary data.</text>
</comment>
<proteinExistence type="predicted"/>
<reference evidence="1 2" key="2">
    <citation type="submission" date="2020-03" db="EMBL/GenBank/DDBJ databases">
        <title>Devosia chinhatensis sp. nov., isolated from a hexachlorocyclohexane (HCH) dump site in India.</title>
        <authorList>
            <person name="Kumar M."/>
            <person name="Lal R."/>
        </authorList>
    </citation>
    <scope>NUCLEOTIDE SEQUENCE [LARGE SCALE GENOMIC DNA]</scope>
    <source>
        <strain evidence="1 2">H239</strain>
    </source>
</reference>